<dbReference type="EnsemblPlants" id="OB11G25180.1">
    <property type="protein sequence ID" value="OB11G25180.1"/>
    <property type="gene ID" value="OB11G25180"/>
</dbReference>
<reference evidence="2" key="1">
    <citation type="journal article" date="2013" name="Nat. Commun.">
        <title>Whole-genome sequencing of Oryza brachyantha reveals mechanisms underlying Oryza genome evolution.</title>
        <authorList>
            <person name="Chen J."/>
            <person name="Huang Q."/>
            <person name="Gao D."/>
            <person name="Wang J."/>
            <person name="Lang Y."/>
            <person name="Liu T."/>
            <person name="Li B."/>
            <person name="Bai Z."/>
            <person name="Luis Goicoechea J."/>
            <person name="Liang C."/>
            <person name="Chen C."/>
            <person name="Zhang W."/>
            <person name="Sun S."/>
            <person name="Liao Y."/>
            <person name="Zhang X."/>
            <person name="Yang L."/>
            <person name="Song C."/>
            <person name="Wang M."/>
            <person name="Shi J."/>
            <person name="Liu G."/>
            <person name="Liu J."/>
            <person name="Zhou H."/>
            <person name="Zhou W."/>
            <person name="Yu Q."/>
            <person name="An N."/>
            <person name="Chen Y."/>
            <person name="Cai Q."/>
            <person name="Wang B."/>
            <person name="Liu B."/>
            <person name="Min J."/>
            <person name="Huang Y."/>
            <person name="Wu H."/>
            <person name="Li Z."/>
            <person name="Zhang Y."/>
            <person name="Yin Y."/>
            <person name="Song W."/>
            <person name="Jiang J."/>
            <person name="Jackson S.A."/>
            <person name="Wing R.A."/>
            <person name="Wang J."/>
            <person name="Chen M."/>
        </authorList>
    </citation>
    <scope>NUCLEOTIDE SEQUENCE [LARGE SCALE GENOMIC DNA]</scope>
    <source>
        <strain evidence="2">cv. IRGC 101232</strain>
    </source>
</reference>
<dbReference type="Proteomes" id="UP000006038">
    <property type="component" value="Chromosome 11"/>
</dbReference>
<organism evidence="2">
    <name type="scientific">Oryza brachyantha</name>
    <name type="common">malo sina</name>
    <dbReference type="NCBI Taxonomy" id="4533"/>
    <lineage>
        <taxon>Eukaryota</taxon>
        <taxon>Viridiplantae</taxon>
        <taxon>Streptophyta</taxon>
        <taxon>Embryophyta</taxon>
        <taxon>Tracheophyta</taxon>
        <taxon>Spermatophyta</taxon>
        <taxon>Magnoliopsida</taxon>
        <taxon>Liliopsida</taxon>
        <taxon>Poales</taxon>
        <taxon>Poaceae</taxon>
        <taxon>BOP clade</taxon>
        <taxon>Oryzoideae</taxon>
        <taxon>Oryzeae</taxon>
        <taxon>Oryzinae</taxon>
        <taxon>Oryza</taxon>
    </lineage>
</organism>
<name>J3N9N2_ORYBR</name>
<dbReference type="AlphaFoldDB" id="J3N9N2"/>
<sequence length="122" mass="13607">MRCTQVVLVVVAVTLTATRPLPVETSRMTAVAKLIMPMRPSHRSAPPPPPPPPCFAVCSHLPDSDVAALEVTRSTAAAAFEQWLESQELCPQNSPKTWQNFKFQNVIHMMKLKERIGNFLRD</sequence>
<evidence type="ECO:0000313" key="2">
    <source>
        <dbReference type="EnsemblPlants" id="OB11G25180.1"/>
    </source>
</evidence>
<feature type="chain" id="PRO_5003775752" description="Secreted protein" evidence="1">
    <location>
        <begin position="19"/>
        <end position="122"/>
    </location>
</feature>
<evidence type="ECO:0000313" key="3">
    <source>
        <dbReference type="Proteomes" id="UP000006038"/>
    </source>
</evidence>
<evidence type="ECO:0008006" key="4">
    <source>
        <dbReference type="Google" id="ProtNLM"/>
    </source>
</evidence>
<dbReference type="HOGENOM" id="CLU_2030307_0_0_1"/>
<dbReference type="Gramene" id="OB11G25180.1">
    <property type="protein sequence ID" value="OB11G25180.1"/>
    <property type="gene ID" value="OB11G25180"/>
</dbReference>
<reference evidence="2" key="2">
    <citation type="submission" date="2013-04" db="UniProtKB">
        <authorList>
            <consortium name="EnsemblPlants"/>
        </authorList>
    </citation>
    <scope>IDENTIFICATION</scope>
</reference>
<accession>J3N9N2</accession>
<proteinExistence type="predicted"/>
<feature type="signal peptide" evidence="1">
    <location>
        <begin position="1"/>
        <end position="18"/>
    </location>
</feature>
<evidence type="ECO:0000256" key="1">
    <source>
        <dbReference type="SAM" id="SignalP"/>
    </source>
</evidence>
<keyword evidence="1" id="KW-0732">Signal</keyword>
<protein>
    <recommendedName>
        <fullName evidence="4">Secreted protein</fullName>
    </recommendedName>
</protein>
<keyword evidence="3" id="KW-1185">Reference proteome</keyword>